<dbReference type="SMART" id="SM00382">
    <property type="entry name" value="AAA"/>
    <property type="match status" value="1"/>
</dbReference>
<dbReference type="PANTHER" id="PTHR43776">
    <property type="entry name" value="TRANSPORT ATP-BINDING PROTEIN"/>
    <property type="match status" value="1"/>
</dbReference>
<dbReference type="InterPro" id="IPR027417">
    <property type="entry name" value="P-loop_NTPase"/>
</dbReference>
<dbReference type="Pfam" id="PF00005">
    <property type="entry name" value="ABC_tran"/>
    <property type="match status" value="1"/>
</dbReference>
<dbReference type="CDD" id="cd03257">
    <property type="entry name" value="ABC_NikE_OppD_transporters"/>
    <property type="match status" value="1"/>
</dbReference>
<dbReference type="InterPro" id="IPR050319">
    <property type="entry name" value="ABC_transp_ATP-bind"/>
</dbReference>
<dbReference type="GO" id="GO:0015833">
    <property type="term" value="P:peptide transport"/>
    <property type="evidence" value="ECO:0007669"/>
    <property type="project" value="InterPro"/>
</dbReference>
<dbReference type="PROSITE" id="PS00211">
    <property type="entry name" value="ABC_TRANSPORTER_1"/>
    <property type="match status" value="1"/>
</dbReference>
<gene>
    <name evidence="6" type="ORF">EHV10_06835</name>
</gene>
<dbReference type="GO" id="GO:0055085">
    <property type="term" value="P:transmembrane transport"/>
    <property type="evidence" value="ECO:0007669"/>
    <property type="project" value="UniProtKB-ARBA"/>
</dbReference>
<organism evidence="6 7">
    <name type="scientific">Lachnoanaerobaculum gingivalis</name>
    <dbReference type="NCBI Taxonomy" id="2490855"/>
    <lineage>
        <taxon>Bacteria</taxon>
        <taxon>Bacillati</taxon>
        <taxon>Bacillota</taxon>
        <taxon>Clostridia</taxon>
        <taxon>Lachnospirales</taxon>
        <taxon>Lachnospiraceae</taxon>
        <taxon>Lachnoanaerobaculum</taxon>
    </lineage>
</organism>
<accession>A0A3P3QYA4</accession>
<dbReference type="AlphaFoldDB" id="A0A3P3QYA4"/>
<comment type="caution">
    <text evidence="6">The sequence shown here is derived from an EMBL/GenBank/DDBJ whole genome shotgun (WGS) entry which is preliminary data.</text>
</comment>
<keyword evidence="4 6" id="KW-0067">ATP-binding</keyword>
<dbReference type="Pfam" id="PF08352">
    <property type="entry name" value="oligo_HPY"/>
    <property type="match status" value="1"/>
</dbReference>
<protein>
    <submittedName>
        <fullName evidence="6">ATP-binding cassette domain-containing protein</fullName>
    </submittedName>
</protein>
<keyword evidence="7" id="KW-1185">Reference proteome</keyword>
<keyword evidence="2" id="KW-0813">Transport</keyword>
<dbReference type="PROSITE" id="PS50893">
    <property type="entry name" value="ABC_TRANSPORTER_2"/>
    <property type="match status" value="1"/>
</dbReference>
<dbReference type="GO" id="GO:0005524">
    <property type="term" value="F:ATP binding"/>
    <property type="evidence" value="ECO:0007669"/>
    <property type="project" value="UniProtKB-KW"/>
</dbReference>
<dbReference type="EMBL" id="RRCO01000002">
    <property type="protein sequence ID" value="RRJ26227.1"/>
    <property type="molecule type" value="Genomic_DNA"/>
</dbReference>
<dbReference type="Proteomes" id="UP000272490">
    <property type="component" value="Unassembled WGS sequence"/>
</dbReference>
<name>A0A3P3QYA4_9FIRM</name>
<dbReference type="NCBIfam" id="TIGR01727">
    <property type="entry name" value="oligo_HPY"/>
    <property type="match status" value="1"/>
</dbReference>
<evidence type="ECO:0000313" key="7">
    <source>
        <dbReference type="Proteomes" id="UP000272490"/>
    </source>
</evidence>
<comment type="similarity">
    <text evidence="1">Belongs to the ABC transporter superfamily.</text>
</comment>
<sequence length="316" mass="35455">MKNVVLSLKNIVKEFPTSKKNKKVHAISNVSLDIYENETLALVGESGCGKSTLGKCAIGLISPNSGKSIFLNENIYEKKGEELKQIKKNLQIIFQDPYASLNPRMTVGEIIAEPIITHNKGMKKEDIKLKVLDLMEDVGIRKEYYNRYPHQFSGGQRQRIGIARAIALNPKLIVCDEPVSALDVSIQSQVLNLLKDLQEKRKASYLFISHDLSVVNFIADRVCVMFLGKICEIGNTDDIFENPLHPYTKLLLDAIPSIENAGRQKEMLKGEIPSPIDVPSGCRFHTRCPYCMEVCRTDEPVLSEKNGRSVACHRVK</sequence>
<dbReference type="OrthoDB" id="9806285at2"/>
<dbReference type="SUPFAM" id="SSF52540">
    <property type="entry name" value="P-loop containing nucleoside triphosphate hydrolases"/>
    <property type="match status" value="1"/>
</dbReference>
<dbReference type="InterPro" id="IPR013563">
    <property type="entry name" value="Oligopep_ABC_C"/>
</dbReference>
<evidence type="ECO:0000256" key="2">
    <source>
        <dbReference type="ARBA" id="ARBA00022448"/>
    </source>
</evidence>
<evidence type="ECO:0000256" key="3">
    <source>
        <dbReference type="ARBA" id="ARBA00022741"/>
    </source>
</evidence>
<dbReference type="InterPro" id="IPR003593">
    <property type="entry name" value="AAA+_ATPase"/>
</dbReference>
<dbReference type="GO" id="GO:0016887">
    <property type="term" value="F:ATP hydrolysis activity"/>
    <property type="evidence" value="ECO:0007669"/>
    <property type="project" value="InterPro"/>
</dbReference>
<proteinExistence type="inferred from homology"/>
<dbReference type="InterPro" id="IPR003439">
    <property type="entry name" value="ABC_transporter-like_ATP-bd"/>
</dbReference>
<dbReference type="Gene3D" id="3.40.50.300">
    <property type="entry name" value="P-loop containing nucleotide triphosphate hydrolases"/>
    <property type="match status" value="1"/>
</dbReference>
<dbReference type="InterPro" id="IPR017871">
    <property type="entry name" value="ABC_transporter-like_CS"/>
</dbReference>
<dbReference type="RefSeq" id="WP_128673994.1">
    <property type="nucleotide sequence ID" value="NZ_CP124777.1"/>
</dbReference>
<reference evidence="6 7" key="1">
    <citation type="submission" date="2018-11" db="EMBL/GenBank/DDBJ databases">
        <title>Genome sequencing of Lachnoanaerobaculum sp. KCOM 2030 (= ChDC B114).</title>
        <authorList>
            <person name="Kook J.-K."/>
            <person name="Park S.-N."/>
            <person name="Lim Y.K."/>
        </authorList>
    </citation>
    <scope>NUCLEOTIDE SEQUENCE [LARGE SCALE GENOMIC DNA]</scope>
    <source>
        <strain evidence="6 7">KCOM 2030</strain>
    </source>
</reference>
<evidence type="ECO:0000256" key="4">
    <source>
        <dbReference type="ARBA" id="ARBA00022840"/>
    </source>
</evidence>
<evidence type="ECO:0000259" key="5">
    <source>
        <dbReference type="PROSITE" id="PS50893"/>
    </source>
</evidence>
<evidence type="ECO:0000256" key="1">
    <source>
        <dbReference type="ARBA" id="ARBA00005417"/>
    </source>
</evidence>
<dbReference type="FunFam" id="3.40.50.300:FF:000016">
    <property type="entry name" value="Oligopeptide ABC transporter ATP-binding component"/>
    <property type="match status" value="1"/>
</dbReference>
<evidence type="ECO:0000313" key="6">
    <source>
        <dbReference type="EMBL" id="RRJ26227.1"/>
    </source>
</evidence>
<keyword evidence="3" id="KW-0547">Nucleotide-binding</keyword>
<feature type="domain" description="ABC transporter" evidence="5">
    <location>
        <begin position="6"/>
        <end position="252"/>
    </location>
</feature>